<keyword evidence="2 3" id="KW-0472">Membrane</keyword>
<proteinExistence type="predicted"/>
<accession>A0A853AS56</accession>
<dbReference type="PANTHER" id="PTHR37042">
    <property type="entry name" value="OUTER MEMBRANE PROTEIN RV1973"/>
    <property type="match status" value="1"/>
</dbReference>
<comment type="caution">
    <text evidence="4">The sequence shown here is derived from an EMBL/GenBank/DDBJ whole genome shotgun (WGS) entry which is preliminary data.</text>
</comment>
<dbReference type="Proteomes" id="UP000587002">
    <property type="component" value="Unassembled WGS sequence"/>
</dbReference>
<keyword evidence="3" id="KW-0812">Transmembrane</keyword>
<keyword evidence="3" id="KW-1133">Transmembrane helix</keyword>
<reference evidence="4 5" key="1">
    <citation type="submission" date="2020-07" db="EMBL/GenBank/DDBJ databases">
        <title>Sequencing the genomes of 1000 actinobacteria strains.</title>
        <authorList>
            <person name="Klenk H.-P."/>
        </authorList>
    </citation>
    <scope>NUCLEOTIDE SEQUENCE [LARGE SCALE GENOMIC DNA]</scope>
    <source>
        <strain evidence="4 5">DSM 44065</strain>
    </source>
</reference>
<evidence type="ECO:0000256" key="3">
    <source>
        <dbReference type="SAM" id="Phobius"/>
    </source>
</evidence>
<organism evidence="4 5">
    <name type="scientific">Saccharopolyspora hordei</name>
    <dbReference type="NCBI Taxonomy" id="1838"/>
    <lineage>
        <taxon>Bacteria</taxon>
        <taxon>Bacillati</taxon>
        <taxon>Actinomycetota</taxon>
        <taxon>Actinomycetes</taxon>
        <taxon>Pseudonocardiales</taxon>
        <taxon>Pseudonocardiaceae</taxon>
        <taxon>Saccharopolyspora</taxon>
    </lineage>
</organism>
<protein>
    <submittedName>
        <fullName evidence="4">Mce-associated membrane protein</fullName>
    </submittedName>
</protein>
<sequence>MTDSSTGTTLLRTLVRHRGVLTALVLGLAVVAALVVSVVQLQQARAVDEARRTALDAARTYAADLATYDFTDLDRNFATVTANAHGRFAEQYREISTSLTELIKQNRAVSRGTVLAAGVAEADQQRAVVTLFVDQEITNVNNPEPRIDRNRMQMTLLRVEDRWRIEDIQLL</sequence>
<dbReference type="PANTHER" id="PTHR37042:SF4">
    <property type="entry name" value="OUTER MEMBRANE PROTEIN RV1973"/>
    <property type="match status" value="1"/>
</dbReference>
<name>A0A853AS56_9PSEU</name>
<gene>
    <name evidence="4" type="ORF">HNR68_003370</name>
</gene>
<dbReference type="AlphaFoldDB" id="A0A853AS56"/>
<keyword evidence="5" id="KW-1185">Reference proteome</keyword>
<dbReference type="GO" id="GO:0016020">
    <property type="term" value="C:membrane"/>
    <property type="evidence" value="ECO:0007669"/>
    <property type="project" value="UniProtKB-SubCell"/>
</dbReference>
<evidence type="ECO:0000313" key="5">
    <source>
        <dbReference type="Proteomes" id="UP000587002"/>
    </source>
</evidence>
<dbReference type="RefSeq" id="WP_179722265.1">
    <property type="nucleotide sequence ID" value="NZ_BAABFH010000001.1"/>
</dbReference>
<comment type="subcellular location">
    <subcellularLocation>
        <location evidence="1">Membrane</location>
    </subcellularLocation>
</comment>
<evidence type="ECO:0000256" key="2">
    <source>
        <dbReference type="ARBA" id="ARBA00023136"/>
    </source>
</evidence>
<evidence type="ECO:0000256" key="1">
    <source>
        <dbReference type="ARBA" id="ARBA00004370"/>
    </source>
</evidence>
<evidence type="ECO:0000313" key="4">
    <source>
        <dbReference type="EMBL" id="NYI84740.1"/>
    </source>
</evidence>
<dbReference type="EMBL" id="JACCFJ010000001">
    <property type="protein sequence ID" value="NYI84740.1"/>
    <property type="molecule type" value="Genomic_DNA"/>
</dbReference>
<feature type="transmembrane region" description="Helical" evidence="3">
    <location>
        <begin position="20"/>
        <end position="41"/>
    </location>
</feature>